<sequence length="466" mass="50720">MISSSKTSDLTCQQEEAFLLAKEEIQHGEAAEQTEGTGTCIPQKTKNVASERELYIPSVDLLTAQDLLSFELLDINIVQELERVPHNTPVDMTPCMSPLPHDSPLIEKPGLGQIQEESEGAGFKALSDSTASVKRRGENITSVEEAEDDLSGTQFVCETVIRSLTLDAAPDHNPPCRQKSLHMKFALTEEGPLGDEREEMVHISEEEAVMEEEDELKDEVQSQSSASSEDYIIILPECFDTSRPLGDSMYSSALSQPGLERVAEGEPGIEAGQEPVEAGERPPGGENQPQGYSINDILMTSQTLDTVPLTPEVVGPPPQLPRSPPCAQQHGSPEVDLPVTIPEVSSVPDQITGEPRGSSGLVNSRQKSYDHSRHHHNGSSIAGGLVKGALSVAASAYKALFAGPPVTAQPIASEDQTAALMAHLFEMGFCDRQLNLRLLKKHNYNILQVVTELLQVNNNDWYSHRY</sequence>
<dbReference type="InterPro" id="IPR015940">
    <property type="entry name" value="UBA"/>
</dbReference>
<dbReference type="CDD" id="cd14319">
    <property type="entry name" value="UBA_NBR1"/>
    <property type="match status" value="1"/>
</dbReference>
<dbReference type="GO" id="GO:0016236">
    <property type="term" value="P:macroautophagy"/>
    <property type="evidence" value="ECO:0007669"/>
    <property type="project" value="TreeGrafter"/>
</dbReference>
<comment type="caution">
    <text evidence="3">The sequence shown here is derived from an EMBL/GenBank/DDBJ whole genome shotgun (WGS) entry which is preliminary data.</text>
</comment>
<dbReference type="Proteomes" id="UP000550707">
    <property type="component" value="Unassembled WGS sequence"/>
</dbReference>
<keyword evidence="4" id="KW-1185">Reference proteome</keyword>
<organism evidence="3 4">
    <name type="scientific">Molossus molossus</name>
    <name type="common">Pallas' mastiff bat</name>
    <name type="synonym">Vespertilio molossus</name>
    <dbReference type="NCBI Taxonomy" id="27622"/>
    <lineage>
        <taxon>Eukaryota</taxon>
        <taxon>Metazoa</taxon>
        <taxon>Chordata</taxon>
        <taxon>Craniata</taxon>
        <taxon>Vertebrata</taxon>
        <taxon>Euteleostomi</taxon>
        <taxon>Mammalia</taxon>
        <taxon>Eutheria</taxon>
        <taxon>Laurasiatheria</taxon>
        <taxon>Chiroptera</taxon>
        <taxon>Yangochiroptera</taxon>
        <taxon>Molossidae</taxon>
        <taxon>Molossus</taxon>
    </lineage>
</organism>
<evidence type="ECO:0000313" key="4">
    <source>
        <dbReference type="Proteomes" id="UP000550707"/>
    </source>
</evidence>
<evidence type="ECO:0000256" key="1">
    <source>
        <dbReference type="SAM" id="MobiDB-lite"/>
    </source>
</evidence>
<evidence type="ECO:0000259" key="2">
    <source>
        <dbReference type="PROSITE" id="PS50030"/>
    </source>
</evidence>
<dbReference type="SUPFAM" id="SSF46934">
    <property type="entry name" value="UBA-like"/>
    <property type="match status" value="1"/>
</dbReference>
<feature type="region of interest" description="Disordered" evidence="1">
    <location>
        <begin position="312"/>
        <end position="333"/>
    </location>
</feature>
<reference evidence="3 4" key="1">
    <citation type="journal article" date="2020" name="Nature">
        <title>Six reference-quality genomes reveal evolution of bat adaptations.</title>
        <authorList>
            <person name="Jebb D."/>
            <person name="Huang Z."/>
            <person name="Pippel M."/>
            <person name="Hughes G.M."/>
            <person name="Lavrichenko K."/>
            <person name="Devanna P."/>
            <person name="Winkler S."/>
            <person name="Jermiin L.S."/>
            <person name="Skirmuntt E.C."/>
            <person name="Katzourakis A."/>
            <person name="Burkitt-Gray L."/>
            <person name="Ray D.A."/>
            <person name="Sullivan K.A.M."/>
            <person name="Roscito J.G."/>
            <person name="Kirilenko B.M."/>
            <person name="Davalos L.M."/>
            <person name="Corthals A.P."/>
            <person name="Power M.L."/>
            <person name="Jones G."/>
            <person name="Ransome R.D."/>
            <person name="Dechmann D.K.N."/>
            <person name="Locatelli A.G."/>
            <person name="Puechmaille S.J."/>
            <person name="Fedrigo O."/>
            <person name="Jarvis E.D."/>
            <person name="Hiller M."/>
            <person name="Vernes S.C."/>
            <person name="Myers E.W."/>
            <person name="Teeling E.C."/>
        </authorList>
    </citation>
    <scope>NUCLEOTIDE SEQUENCE [LARGE SCALE GENOMIC DNA]</scope>
    <source>
        <strain evidence="3">MMolMol1</strain>
        <tissue evidence="3">Muscle</tissue>
    </source>
</reference>
<evidence type="ECO:0000313" key="3">
    <source>
        <dbReference type="EMBL" id="KAF6416566.1"/>
    </source>
</evidence>
<feature type="region of interest" description="Disordered" evidence="1">
    <location>
        <begin position="273"/>
        <end position="292"/>
    </location>
</feature>
<dbReference type="GO" id="GO:0000407">
    <property type="term" value="C:phagophore assembly site"/>
    <property type="evidence" value="ECO:0007669"/>
    <property type="project" value="TreeGrafter"/>
</dbReference>
<gene>
    <name evidence="3" type="ORF">HJG59_012844</name>
</gene>
<dbReference type="PROSITE" id="PS50030">
    <property type="entry name" value="UBA"/>
    <property type="match status" value="1"/>
</dbReference>
<dbReference type="Gene3D" id="1.10.8.10">
    <property type="entry name" value="DNA helicase RuvA subunit, C-terminal domain"/>
    <property type="match status" value="1"/>
</dbReference>
<dbReference type="EMBL" id="JACASF010000019">
    <property type="protein sequence ID" value="KAF6416566.1"/>
    <property type="molecule type" value="Genomic_DNA"/>
</dbReference>
<feature type="domain" description="UBA" evidence="2">
    <location>
        <begin position="413"/>
        <end position="457"/>
    </location>
</feature>
<dbReference type="Pfam" id="PF24932">
    <property type="entry name" value="UBA_NBR1_C"/>
    <property type="match status" value="1"/>
</dbReference>
<feature type="compositionally biased region" description="Pro residues" evidence="1">
    <location>
        <begin position="314"/>
        <end position="324"/>
    </location>
</feature>
<dbReference type="PANTHER" id="PTHR20930:SF2">
    <property type="entry name" value="NEXT TO BRCA1 GENE 1 PROTEIN"/>
    <property type="match status" value="1"/>
</dbReference>
<dbReference type="AlphaFoldDB" id="A0A7J8D0P3"/>
<dbReference type="GO" id="GO:0043130">
    <property type="term" value="F:ubiquitin binding"/>
    <property type="evidence" value="ECO:0007669"/>
    <property type="project" value="TreeGrafter"/>
</dbReference>
<feature type="region of interest" description="Disordered" evidence="1">
    <location>
        <begin position="346"/>
        <end position="378"/>
    </location>
</feature>
<accession>A0A7J8D0P3</accession>
<dbReference type="PANTHER" id="PTHR20930">
    <property type="entry name" value="OVARIAN CARCINOMA ANTIGEN CA125-RELATED"/>
    <property type="match status" value="1"/>
</dbReference>
<name>A0A7J8D0P3_MOLMO</name>
<protein>
    <submittedName>
        <fullName evidence="3">NBR1 autophagy cargo receptor</fullName>
    </submittedName>
</protein>
<dbReference type="InterPro" id="IPR056893">
    <property type="entry name" value="UBA_Nbr1_C"/>
</dbReference>
<keyword evidence="3" id="KW-0675">Receptor</keyword>
<proteinExistence type="predicted"/>
<dbReference type="InterPro" id="IPR009060">
    <property type="entry name" value="UBA-like_sf"/>
</dbReference>
<dbReference type="FunFam" id="1.10.8.10:FF:000033">
    <property type="entry name" value="Next to BRCA1 gene 1 protein"/>
    <property type="match status" value="1"/>
</dbReference>